<evidence type="ECO:0008006" key="9">
    <source>
        <dbReference type="Google" id="ProtNLM"/>
    </source>
</evidence>
<dbReference type="PANTHER" id="PTHR19282">
    <property type="entry name" value="TETRASPANIN"/>
    <property type="match status" value="1"/>
</dbReference>
<feature type="transmembrane region" description="Helical" evidence="6">
    <location>
        <begin position="12"/>
        <end position="35"/>
    </location>
</feature>
<reference evidence="8" key="2">
    <citation type="submission" date="2023-03" db="EMBL/GenBank/DDBJ databases">
        <authorList>
            <consortium name="Wellcome Sanger Institute Data Sharing"/>
        </authorList>
    </citation>
    <scope>NUCLEOTIDE SEQUENCE [LARGE SCALE GENOMIC DNA]</scope>
</reference>
<reference evidence="7" key="4">
    <citation type="submission" date="2025-09" db="UniProtKB">
        <authorList>
            <consortium name="Ensembl"/>
        </authorList>
    </citation>
    <scope>IDENTIFICATION</scope>
</reference>
<dbReference type="AlphaFoldDB" id="A0A3P8QUN5"/>
<proteinExistence type="inferred from homology"/>
<comment type="similarity">
    <text evidence="2">Belongs to the tetraspanin (TM4SF) family.</text>
</comment>
<keyword evidence="8" id="KW-1185">Reference proteome</keyword>
<dbReference type="GO" id="GO:0005886">
    <property type="term" value="C:plasma membrane"/>
    <property type="evidence" value="ECO:0007669"/>
    <property type="project" value="TreeGrafter"/>
</dbReference>
<evidence type="ECO:0000256" key="1">
    <source>
        <dbReference type="ARBA" id="ARBA00004141"/>
    </source>
</evidence>
<dbReference type="PROSITE" id="PS00421">
    <property type="entry name" value="TM4_1"/>
    <property type="match status" value="1"/>
</dbReference>
<evidence type="ECO:0000256" key="4">
    <source>
        <dbReference type="ARBA" id="ARBA00022989"/>
    </source>
</evidence>
<organism evidence="7 8">
    <name type="scientific">Astatotilapia calliptera</name>
    <name type="common">Eastern happy</name>
    <name type="synonym">Chromis callipterus</name>
    <dbReference type="NCBI Taxonomy" id="8154"/>
    <lineage>
        <taxon>Eukaryota</taxon>
        <taxon>Metazoa</taxon>
        <taxon>Chordata</taxon>
        <taxon>Craniata</taxon>
        <taxon>Vertebrata</taxon>
        <taxon>Euteleostomi</taxon>
        <taxon>Actinopterygii</taxon>
        <taxon>Neopterygii</taxon>
        <taxon>Teleostei</taxon>
        <taxon>Neoteleostei</taxon>
        <taxon>Acanthomorphata</taxon>
        <taxon>Ovalentaria</taxon>
        <taxon>Cichlomorphae</taxon>
        <taxon>Cichliformes</taxon>
        <taxon>Cichlidae</taxon>
        <taxon>African cichlids</taxon>
        <taxon>Pseudocrenilabrinae</taxon>
        <taxon>Haplochromini</taxon>
        <taxon>Astatotilapia</taxon>
    </lineage>
</organism>
<reference evidence="7 8" key="1">
    <citation type="submission" date="2018-05" db="EMBL/GenBank/DDBJ databases">
        <authorList>
            <person name="Datahose"/>
        </authorList>
    </citation>
    <scope>NUCLEOTIDE SEQUENCE</scope>
</reference>
<dbReference type="PRINTS" id="PR00259">
    <property type="entry name" value="TMFOUR"/>
</dbReference>
<dbReference type="GeneTree" id="ENSGT00940000157504"/>
<feature type="transmembrane region" description="Helical" evidence="6">
    <location>
        <begin position="217"/>
        <end position="243"/>
    </location>
</feature>
<protein>
    <recommendedName>
        <fullName evidence="9">Tetraspanin</fullName>
    </recommendedName>
</protein>
<keyword evidence="5 6" id="KW-0472">Membrane</keyword>
<keyword evidence="3 6" id="KW-0812">Transmembrane</keyword>
<sequence length="250" mass="27259">MSKVQGGMKCVKYLLFAFNIIFWVSGLLVLAVGLWLRFDPNTVDLLTGDGAPYTFFIAVYILLGAGALMMVVGFLGCFGAIRESQCLLALFFACLVIIFGAEVTAGVFGFLNKEQISEEVQKFYSSSTLDSSPNGTAIVTTYYKAVSKTSPSCSGLQSIPLKSCCVLFCFYFFLYLQLNCCGVSTLEPNSDVCADFPEDVKDCLTAITDFFDEKLYIIGYIGIGIAGVMIIGMIFSMVLCCAIRNSREVI</sequence>
<dbReference type="InterPro" id="IPR018499">
    <property type="entry name" value="Tetraspanin/Peripherin"/>
</dbReference>
<dbReference type="Proteomes" id="UP000265100">
    <property type="component" value="Chromosome 5"/>
</dbReference>
<name>A0A3P8QUN5_ASTCA</name>
<evidence type="ECO:0000256" key="6">
    <source>
        <dbReference type="SAM" id="Phobius"/>
    </source>
</evidence>
<dbReference type="InterPro" id="IPR018503">
    <property type="entry name" value="Tetraspanin_CS"/>
</dbReference>
<feature type="transmembrane region" description="Helical" evidence="6">
    <location>
        <begin position="55"/>
        <end position="81"/>
    </location>
</feature>
<evidence type="ECO:0000256" key="2">
    <source>
        <dbReference type="ARBA" id="ARBA00006840"/>
    </source>
</evidence>
<comment type="subcellular location">
    <subcellularLocation>
        <location evidence="1">Membrane</location>
        <topology evidence="1">Multi-pass membrane protein</topology>
    </subcellularLocation>
</comment>
<dbReference type="Ensembl" id="ENSACLT00000034041.2">
    <property type="protein sequence ID" value="ENSACLP00000033253.2"/>
    <property type="gene ID" value="ENSACLG00000022516.2"/>
</dbReference>
<dbReference type="PANTHER" id="PTHR19282:SF155">
    <property type="entry name" value="TETRASPANIN-2"/>
    <property type="match status" value="1"/>
</dbReference>
<dbReference type="PIRSF" id="PIRSF002419">
    <property type="entry name" value="Tetraspanin"/>
    <property type="match status" value="1"/>
</dbReference>
<keyword evidence="4 6" id="KW-1133">Transmembrane helix</keyword>
<dbReference type="Pfam" id="PF00335">
    <property type="entry name" value="Tetraspanin"/>
    <property type="match status" value="1"/>
</dbReference>
<feature type="transmembrane region" description="Helical" evidence="6">
    <location>
        <begin position="88"/>
        <end position="111"/>
    </location>
</feature>
<evidence type="ECO:0000313" key="7">
    <source>
        <dbReference type="Ensembl" id="ENSACLP00000033253.2"/>
    </source>
</evidence>
<evidence type="ECO:0000313" key="8">
    <source>
        <dbReference type="Proteomes" id="UP000265100"/>
    </source>
</evidence>
<reference evidence="7" key="3">
    <citation type="submission" date="2025-08" db="UniProtKB">
        <authorList>
            <consortium name="Ensembl"/>
        </authorList>
    </citation>
    <scope>IDENTIFICATION</scope>
</reference>
<evidence type="ECO:0000256" key="3">
    <source>
        <dbReference type="ARBA" id="ARBA00022692"/>
    </source>
</evidence>
<dbReference type="InterPro" id="IPR000301">
    <property type="entry name" value="Tetraspanin_animals"/>
</dbReference>
<accession>A0A3P8QUN5</accession>
<evidence type="ECO:0000256" key="5">
    <source>
        <dbReference type="ARBA" id="ARBA00023136"/>
    </source>
</evidence>
<dbReference type="Bgee" id="ENSACLG00000022516">
    <property type="expression patterns" value="Expressed in brain and 3 other cell types or tissues"/>
</dbReference>